<accession>A0ACC1L1E5</accession>
<dbReference type="EMBL" id="JANBUN010001347">
    <property type="protein sequence ID" value="KAJ2798515.1"/>
    <property type="molecule type" value="Genomic_DNA"/>
</dbReference>
<dbReference type="Proteomes" id="UP001140087">
    <property type="component" value="Unassembled WGS sequence"/>
</dbReference>
<protein>
    <submittedName>
        <fullName evidence="1">Cytochrome c oxidase subunit 4</fullName>
    </submittedName>
</protein>
<evidence type="ECO:0000313" key="1">
    <source>
        <dbReference type="EMBL" id="KAJ2798515.1"/>
    </source>
</evidence>
<organism evidence="1 2">
    <name type="scientific">Coemansia helicoidea</name>
    <dbReference type="NCBI Taxonomy" id="1286919"/>
    <lineage>
        <taxon>Eukaryota</taxon>
        <taxon>Fungi</taxon>
        <taxon>Fungi incertae sedis</taxon>
        <taxon>Zoopagomycota</taxon>
        <taxon>Kickxellomycotina</taxon>
        <taxon>Kickxellomycetes</taxon>
        <taxon>Kickxellales</taxon>
        <taxon>Kickxellaceae</taxon>
        <taxon>Coemansia</taxon>
    </lineage>
</organism>
<proteinExistence type="predicted"/>
<name>A0ACC1L1E5_9FUNG</name>
<sequence>MFSAVSRSLVGKAAPLARSSVARSARGFSAAAVRSHGHEKAPIAQGPGPKPGRVPTNFEQSTGDERKEYLAAQEGKQYYDLGPLLLEKKGTRTDPTIVPSGAAWRLVGCNGAPGESHELMWIRVERAHGIDRCPECGNVYKLSDTGFDPENLPDAAHGHGEHH</sequence>
<gene>
    <name evidence="1" type="primary">COX4</name>
    <name evidence="1" type="ORF">H4R21_003902</name>
</gene>
<reference evidence="1" key="1">
    <citation type="submission" date="2022-07" db="EMBL/GenBank/DDBJ databases">
        <title>Phylogenomic reconstructions and comparative analyses of Kickxellomycotina fungi.</title>
        <authorList>
            <person name="Reynolds N.K."/>
            <person name="Stajich J.E."/>
            <person name="Barry K."/>
            <person name="Grigoriev I.V."/>
            <person name="Crous P."/>
            <person name="Smith M.E."/>
        </authorList>
    </citation>
    <scope>NUCLEOTIDE SEQUENCE</scope>
    <source>
        <strain evidence="1">BCRC 34780</strain>
    </source>
</reference>
<keyword evidence="2" id="KW-1185">Reference proteome</keyword>
<evidence type="ECO:0000313" key="2">
    <source>
        <dbReference type="Proteomes" id="UP001140087"/>
    </source>
</evidence>
<comment type="caution">
    <text evidence="1">The sequence shown here is derived from an EMBL/GenBank/DDBJ whole genome shotgun (WGS) entry which is preliminary data.</text>
</comment>